<dbReference type="RefSeq" id="WP_386735315.1">
    <property type="nucleotide sequence ID" value="NZ_JBHRXI010000010.1"/>
</dbReference>
<dbReference type="EMBL" id="JBHRXI010000010">
    <property type="protein sequence ID" value="MFC3614126.1"/>
    <property type="molecule type" value="Genomic_DNA"/>
</dbReference>
<dbReference type="PANTHER" id="PTHR30319">
    <property type="entry name" value="PHENYLACETIC ACID REGULATOR-RELATED TRANSCRIPTIONAL REPRESSOR"/>
    <property type="match status" value="1"/>
</dbReference>
<dbReference type="Gene3D" id="1.20.58.1460">
    <property type="match status" value="1"/>
</dbReference>
<dbReference type="SUPFAM" id="SSF46785">
    <property type="entry name" value="Winged helix' DNA-binding domain"/>
    <property type="match status" value="1"/>
</dbReference>
<dbReference type="Pfam" id="PF07848">
    <property type="entry name" value="PaaX"/>
    <property type="match status" value="1"/>
</dbReference>
<dbReference type="PANTHER" id="PTHR30319:SF1">
    <property type="entry name" value="TRANSCRIPTIONAL REPRESSOR PAAX"/>
    <property type="match status" value="1"/>
</dbReference>
<dbReference type="Gene3D" id="3.30.70.2670">
    <property type="match status" value="1"/>
</dbReference>
<sequence>MRKEPWFDTAIATLADPQNLRVWSVIVSLFGDLAQKPGDELSGGALTRIIEPMGIKPEAIRVALHRLRKDGWLDSTRSGRVSSHHLTAFGRAQSAQVTPRIYARTPHVAPQWHLLIAEDGPGIHTLDDLLLTASYTSLGRNTALGEGPVPSDVDDLLAFEVTARAVPDWVKARLCPPELVAACADLHTSISDLLRSRPPGWHGTQHQVATLRTLIIHRWRRVVLRHPDLPPVFFPQDWCGPELRQNVFDLLDKLPSPDLSALNEKS</sequence>
<dbReference type="InterPro" id="IPR036390">
    <property type="entry name" value="WH_DNA-bd_sf"/>
</dbReference>
<proteinExistence type="predicted"/>
<evidence type="ECO:0000313" key="3">
    <source>
        <dbReference type="EMBL" id="MFC3614126.1"/>
    </source>
</evidence>
<comment type="caution">
    <text evidence="3">The sequence shown here is derived from an EMBL/GenBank/DDBJ whole genome shotgun (WGS) entry which is preliminary data.</text>
</comment>
<dbReference type="Proteomes" id="UP001595629">
    <property type="component" value="Unassembled WGS sequence"/>
</dbReference>
<dbReference type="Pfam" id="PF08223">
    <property type="entry name" value="PaaX_C"/>
    <property type="match status" value="1"/>
</dbReference>
<dbReference type="InterPro" id="IPR036388">
    <property type="entry name" value="WH-like_DNA-bd_sf"/>
</dbReference>
<evidence type="ECO:0000259" key="2">
    <source>
        <dbReference type="Pfam" id="PF08223"/>
    </source>
</evidence>
<name>A0ABV7TGI5_9RHOB</name>
<gene>
    <name evidence="3" type="ORF">ACFORG_10175</name>
</gene>
<evidence type="ECO:0000259" key="1">
    <source>
        <dbReference type="Pfam" id="PF07848"/>
    </source>
</evidence>
<accession>A0ABV7TGI5</accession>
<dbReference type="InterPro" id="IPR013225">
    <property type="entry name" value="PaaX_C"/>
</dbReference>
<reference evidence="4" key="1">
    <citation type="journal article" date="2019" name="Int. J. Syst. Evol. Microbiol.">
        <title>The Global Catalogue of Microorganisms (GCM) 10K type strain sequencing project: providing services to taxonomists for standard genome sequencing and annotation.</title>
        <authorList>
            <consortium name="The Broad Institute Genomics Platform"/>
            <consortium name="The Broad Institute Genome Sequencing Center for Infectious Disease"/>
            <person name="Wu L."/>
            <person name="Ma J."/>
        </authorList>
    </citation>
    <scope>NUCLEOTIDE SEQUENCE [LARGE SCALE GENOMIC DNA]</scope>
    <source>
        <strain evidence="4">KCTC 42911</strain>
    </source>
</reference>
<dbReference type="InterPro" id="IPR012906">
    <property type="entry name" value="PaaX-like_N"/>
</dbReference>
<dbReference type="InterPro" id="IPR011965">
    <property type="entry name" value="PaaX_trns_reg"/>
</dbReference>
<organism evidence="3 4">
    <name type="scientific">Lutimaribacter marinistellae</name>
    <dbReference type="NCBI Taxonomy" id="1820329"/>
    <lineage>
        <taxon>Bacteria</taxon>
        <taxon>Pseudomonadati</taxon>
        <taxon>Pseudomonadota</taxon>
        <taxon>Alphaproteobacteria</taxon>
        <taxon>Rhodobacterales</taxon>
        <taxon>Roseobacteraceae</taxon>
        <taxon>Lutimaribacter</taxon>
    </lineage>
</organism>
<dbReference type="Gene3D" id="1.10.10.10">
    <property type="entry name" value="Winged helix-like DNA-binding domain superfamily/Winged helix DNA-binding domain"/>
    <property type="match status" value="1"/>
</dbReference>
<keyword evidence="4" id="KW-1185">Reference proteome</keyword>
<feature type="domain" description="Transcriptional repressor PaaX-like N-terminal" evidence="1">
    <location>
        <begin position="23"/>
        <end position="88"/>
    </location>
</feature>
<evidence type="ECO:0000313" key="4">
    <source>
        <dbReference type="Proteomes" id="UP001595629"/>
    </source>
</evidence>
<dbReference type="PIRSF" id="PIRSF020623">
    <property type="entry name" value="PaaX"/>
    <property type="match status" value="1"/>
</dbReference>
<feature type="domain" description="Transcriptional repressor PaaX-like C-terminal" evidence="2">
    <location>
        <begin position="204"/>
        <end position="247"/>
    </location>
</feature>
<protein>
    <submittedName>
        <fullName evidence="3">PaaX family transcriptional regulator C-terminal domain-containing protein</fullName>
    </submittedName>
</protein>